<sequence>MRRTRYQKKEVYQKISRIAPFGKKDTIANCGQLVYIPAKPWASTSSDPNLEQNNLSPIHPEGNSARPSLSIRTPLNSPTFDKLCSLYQCEHTSLVLGLKPNRRSNPLIFALFCLH</sequence>
<accession>A0AAN9SMU3</accession>
<dbReference type="EMBL" id="JAYMYS010000003">
    <property type="protein sequence ID" value="KAK7400428.1"/>
    <property type="molecule type" value="Genomic_DNA"/>
</dbReference>
<proteinExistence type="predicted"/>
<feature type="compositionally biased region" description="Polar residues" evidence="1">
    <location>
        <begin position="44"/>
        <end position="56"/>
    </location>
</feature>
<reference evidence="2 3" key="1">
    <citation type="submission" date="2024-01" db="EMBL/GenBank/DDBJ databases">
        <title>The genomes of 5 underutilized Papilionoideae crops provide insights into root nodulation and disease resistanc.</title>
        <authorList>
            <person name="Jiang F."/>
        </authorList>
    </citation>
    <scope>NUCLEOTIDE SEQUENCE [LARGE SCALE GENOMIC DNA]</scope>
    <source>
        <strain evidence="2">DUOXIRENSHENG_FW03</strain>
        <tissue evidence="2">Leaves</tissue>
    </source>
</reference>
<evidence type="ECO:0000313" key="2">
    <source>
        <dbReference type="EMBL" id="KAK7400428.1"/>
    </source>
</evidence>
<name>A0AAN9SMU3_PSOTE</name>
<evidence type="ECO:0000256" key="1">
    <source>
        <dbReference type="SAM" id="MobiDB-lite"/>
    </source>
</evidence>
<keyword evidence="3" id="KW-1185">Reference proteome</keyword>
<feature type="region of interest" description="Disordered" evidence="1">
    <location>
        <begin position="44"/>
        <end position="71"/>
    </location>
</feature>
<organism evidence="2 3">
    <name type="scientific">Psophocarpus tetragonolobus</name>
    <name type="common">Winged bean</name>
    <name type="synonym">Dolichos tetragonolobus</name>
    <dbReference type="NCBI Taxonomy" id="3891"/>
    <lineage>
        <taxon>Eukaryota</taxon>
        <taxon>Viridiplantae</taxon>
        <taxon>Streptophyta</taxon>
        <taxon>Embryophyta</taxon>
        <taxon>Tracheophyta</taxon>
        <taxon>Spermatophyta</taxon>
        <taxon>Magnoliopsida</taxon>
        <taxon>eudicotyledons</taxon>
        <taxon>Gunneridae</taxon>
        <taxon>Pentapetalae</taxon>
        <taxon>rosids</taxon>
        <taxon>fabids</taxon>
        <taxon>Fabales</taxon>
        <taxon>Fabaceae</taxon>
        <taxon>Papilionoideae</taxon>
        <taxon>50 kb inversion clade</taxon>
        <taxon>NPAAA clade</taxon>
        <taxon>indigoferoid/millettioid clade</taxon>
        <taxon>Phaseoleae</taxon>
        <taxon>Psophocarpus</taxon>
    </lineage>
</organism>
<protein>
    <submittedName>
        <fullName evidence="2">Uncharacterized protein</fullName>
    </submittedName>
</protein>
<gene>
    <name evidence="2" type="ORF">VNO78_11634</name>
</gene>
<dbReference type="AlphaFoldDB" id="A0AAN9SMU3"/>
<evidence type="ECO:0000313" key="3">
    <source>
        <dbReference type="Proteomes" id="UP001386955"/>
    </source>
</evidence>
<comment type="caution">
    <text evidence="2">The sequence shown here is derived from an EMBL/GenBank/DDBJ whole genome shotgun (WGS) entry which is preliminary data.</text>
</comment>
<dbReference type="Proteomes" id="UP001386955">
    <property type="component" value="Unassembled WGS sequence"/>
</dbReference>